<proteinExistence type="inferred from homology"/>
<accession>A0A438IU74</accession>
<dbReference type="FunFam" id="3.40.50.790:FF:000001">
    <property type="entry name" value="50S ribosomal protein L1"/>
    <property type="match status" value="1"/>
</dbReference>
<dbReference type="PANTHER" id="PTHR36427:SF3">
    <property type="entry name" value="LARGE RIBOSOMAL SUBUNIT PROTEIN UL1M"/>
    <property type="match status" value="1"/>
</dbReference>
<evidence type="ECO:0000313" key="9">
    <source>
        <dbReference type="EMBL" id="RVX00277.1"/>
    </source>
</evidence>
<dbReference type="CDD" id="cd00403">
    <property type="entry name" value="Ribosomal_L1"/>
    <property type="match status" value="1"/>
</dbReference>
<evidence type="ECO:0000256" key="2">
    <source>
        <dbReference type="ARBA" id="ARBA00022730"/>
    </source>
</evidence>
<dbReference type="PROSITE" id="PS01199">
    <property type="entry name" value="RIBOSOMAL_L1"/>
    <property type="match status" value="1"/>
</dbReference>
<dbReference type="GO" id="GO:0019843">
    <property type="term" value="F:rRNA binding"/>
    <property type="evidence" value="ECO:0007669"/>
    <property type="project" value="UniProtKB-KW"/>
</dbReference>
<comment type="caution">
    <text evidence="9">The sequence shown here is derived from an EMBL/GenBank/DDBJ whole genome shotgun (WGS) entry which is preliminary data.</text>
</comment>
<dbReference type="GO" id="GO:0006412">
    <property type="term" value="P:translation"/>
    <property type="evidence" value="ECO:0007669"/>
    <property type="project" value="InterPro"/>
</dbReference>
<keyword evidence="3" id="KW-0694">RNA-binding</keyword>
<dbReference type="Pfam" id="PF00687">
    <property type="entry name" value="Ribosomal_L1"/>
    <property type="match status" value="2"/>
</dbReference>
<dbReference type="Proteomes" id="UP000288805">
    <property type="component" value="Unassembled WGS sequence"/>
</dbReference>
<dbReference type="PANTHER" id="PTHR36427">
    <property type="entry name" value="54S RIBOSOMAL PROTEIN L1, MITOCHONDRIAL"/>
    <property type="match status" value="1"/>
</dbReference>
<evidence type="ECO:0000256" key="1">
    <source>
        <dbReference type="ARBA" id="ARBA00010531"/>
    </source>
</evidence>
<organism evidence="9 10">
    <name type="scientific">Vitis vinifera</name>
    <name type="common">Grape</name>
    <dbReference type="NCBI Taxonomy" id="29760"/>
    <lineage>
        <taxon>Eukaryota</taxon>
        <taxon>Viridiplantae</taxon>
        <taxon>Streptophyta</taxon>
        <taxon>Embryophyta</taxon>
        <taxon>Tracheophyta</taxon>
        <taxon>Spermatophyta</taxon>
        <taxon>Magnoliopsida</taxon>
        <taxon>eudicotyledons</taxon>
        <taxon>Gunneridae</taxon>
        <taxon>Pentapetalae</taxon>
        <taxon>rosids</taxon>
        <taxon>Vitales</taxon>
        <taxon>Vitaceae</taxon>
        <taxon>Viteae</taxon>
        <taxon>Vitis</taxon>
    </lineage>
</organism>
<sequence>MASTATSPFSLMLTYAASSPLPTQDFIAPSLSFKTKPLFRAFSLYPLALQARERRPSGNGPYDVVVAALAAEAEVAEAVEEVEGGEGDAVSTAPPPKPKKGKAALLLKRDRTRSKRFLEIQKLRENKKEYDLQTAISLLKQMASTRFVETAEAHFRLNIDPKYNDQQLRATVNLPKGTGQTVKVAVLTQGMGLGVYNIPFLGCQGTISRLKLWVRGSSQWRWLEIALRGPPYDGSSEHKHFSKASSITWTANKHPLGEKFDEAKNAGADLVGGEDLIEQIKGGFMDFDKLIASPDMMPKVASLGKLLGPRGLMPNPKAGTVTTNIPQAIAEFKKGKVEYRADKTGIVHLPFGKADFSEEDLLANLIAAVKSVETNKPSGAKGVYWRSAPHMLFHGAFYSIKYKGDA</sequence>
<evidence type="ECO:0000313" key="10">
    <source>
        <dbReference type="Proteomes" id="UP000288805"/>
    </source>
</evidence>
<keyword evidence="5" id="KW-0687">Ribonucleoprotein</keyword>
<evidence type="ECO:0000256" key="4">
    <source>
        <dbReference type="ARBA" id="ARBA00022980"/>
    </source>
</evidence>
<protein>
    <recommendedName>
        <fullName evidence="6">Large ribosomal subunit protein uL1c</fullName>
    </recommendedName>
    <alternativeName>
        <fullName evidence="8">CL1</fullName>
    </alternativeName>
</protein>
<comment type="similarity">
    <text evidence="1">Belongs to the universal ribosomal protein uL1 family.</text>
</comment>
<dbReference type="EMBL" id="QGNW01000082">
    <property type="protein sequence ID" value="RVX00277.1"/>
    <property type="molecule type" value="Genomic_DNA"/>
</dbReference>
<reference evidence="9 10" key="1">
    <citation type="journal article" date="2018" name="PLoS Genet.">
        <title>Population sequencing reveals clonal diversity and ancestral inbreeding in the grapevine cultivar Chardonnay.</title>
        <authorList>
            <person name="Roach M.J."/>
            <person name="Johnson D.L."/>
            <person name="Bohlmann J."/>
            <person name="van Vuuren H.J."/>
            <person name="Jones S.J."/>
            <person name="Pretorius I.S."/>
            <person name="Schmidt S.A."/>
            <person name="Borneman A.R."/>
        </authorList>
    </citation>
    <scope>NUCLEOTIDE SEQUENCE [LARGE SCALE GENOMIC DNA]</scope>
    <source>
        <strain evidence="10">cv. Chardonnay</strain>
        <tissue evidence="9">Leaf</tissue>
    </source>
</reference>
<dbReference type="InterPro" id="IPR023674">
    <property type="entry name" value="Ribosomal_uL1-like"/>
</dbReference>
<keyword evidence="4 9" id="KW-0689">Ribosomal protein</keyword>
<dbReference type="InterPro" id="IPR005878">
    <property type="entry name" value="Ribosom_uL1_bac-type"/>
</dbReference>
<dbReference type="HAMAP" id="MF_01318_B">
    <property type="entry name" value="Ribosomal_uL1_B"/>
    <property type="match status" value="1"/>
</dbReference>
<dbReference type="InterPro" id="IPR028364">
    <property type="entry name" value="Ribosomal_uL1/biogenesis"/>
</dbReference>
<dbReference type="GO" id="GO:0003735">
    <property type="term" value="F:structural constituent of ribosome"/>
    <property type="evidence" value="ECO:0007669"/>
    <property type="project" value="InterPro"/>
</dbReference>
<evidence type="ECO:0000256" key="3">
    <source>
        <dbReference type="ARBA" id="ARBA00022884"/>
    </source>
</evidence>
<dbReference type="Gene3D" id="3.30.190.20">
    <property type="match status" value="2"/>
</dbReference>
<evidence type="ECO:0000256" key="7">
    <source>
        <dbReference type="ARBA" id="ARBA00057875"/>
    </source>
</evidence>
<dbReference type="InterPro" id="IPR016095">
    <property type="entry name" value="Ribosomal_uL1_3-a/b-sand"/>
</dbReference>
<dbReference type="InterPro" id="IPR023673">
    <property type="entry name" value="Ribosomal_uL1_CS"/>
</dbReference>
<gene>
    <name evidence="9" type="primary">RPL1_1</name>
    <name evidence="9" type="ORF">CK203_024558</name>
</gene>
<evidence type="ECO:0000256" key="5">
    <source>
        <dbReference type="ARBA" id="ARBA00023274"/>
    </source>
</evidence>
<comment type="function">
    <text evidence="7">This protein binds directly to 23S ribosomal RNA.</text>
</comment>
<dbReference type="Gene3D" id="3.40.50.790">
    <property type="match status" value="1"/>
</dbReference>
<evidence type="ECO:0000256" key="8">
    <source>
        <dbReference type="ARBA" id="ARBA00082680"/>
    </source>
</evidence>
<dbReference type="GO" id="GO:0015934">
    <property type="term" value="C:large ribosomal subunit"/>
    <property type="evidence" value="ECO:0007669"/>
    <property type="project" value="InterPro"/>
</dbReference>
<evidence type="ECO:0000256" key="6">
    <source>
        <dbReference type="ARBA" id="ARBA00035205"/>
    </source>
</evidence>
<dbReference type="SUPFAM" id="SSF56808">
    <property type="entry name" value="Ribosomal protein L1"/>
    <property type="match status" value="2"/>
</dbReference>
<dbReference type="AlphaFoldDB" id="A0A438IU74"/>
<keyword evidence="2" id="KW-0699">rRNA-binding</keyword>
<name>A0A438IU74_VITVI</name>